<reference evidence="2" key="2">
    <citation type="journal article" date="2015" name="PLoS Negl. Trop. Dis.">
        <title>The Schistosome Esophagus Is a 'Hotspot' for Microexon and Lysosomal Hydrolase Gene Expression: Implications for Blood Processing.</title>
        <authorList>
            <person name="Wilson R.A."/>
            <person name="Li X.H."/>
            <person name="MacDonald S."/>
            <person name="Neves L.X."/>
            <person name="Vitoriano-Souza J."/>
            <person name="Leite L.C."/>
            <person name="Farias L.P."/>
            <person name="James S."/>
            <person name="Ashton P.D."/>
            <person name="DeMarco R."/>
            <person name="Castro Borges W."/>
        </authorList>
    </citation>
    <scope>NUCLEOTIDE SEQUENCE</scope>
    <source>
        <strain evidence="2">Puerto Rico</strain>
    </source>
</reference>
<protein>
    <submittedName>
        <fullName evidence="2 4">MEG-10.2 protein</fullName>
    </submittedName>
</protein>
<reference evidence="2" key="3">
    <citation type="submission" date="2015-10" db="EMBL/GenBank/DDBJ databases">
        <authorList>
            <person name="Gilbert D.G."/>
        </authorList>
    </citation>
    <scope>NUCLEOTIDE SEQUENCE</scope>
    <source>
        <strain evidence="2">Puerto Rico</strain>
    </source>
</reference>
<dbReference type="AlphaFoldDB" id="A0A0U5KJN7"/>
<name>A0A0U5KJN7_SCHMA</name>
<evidence type="ECO:0000313" key="2">
    <source>
        <dbReference type="EMBL" id="CUS27851.1"/>
    </source>
</evidence>
<gene>
    <name evidence="2" type="primary">MEG-10.2</name>
</gene>
<keyword evidence="1" id="KW-0732">Signal</keyword>
<reference evidence="3" key="1">
    <citation type="journal article" date="2012" name="PLoS Negl. Trop. Dis.">
        <title>A systematically improved high quality genome and transcriptome of the human blood fluke Schistosoma mansoni.</title>
        <authorList>
            <person name="Protasio A.V."/>
            <person name="Tsai I.J."/>
            <person name="Babbage A."/>
            <person name="Nichol S."/>
            <person name="Hunt M."/>
            <person name="Aslett M.A."/>
            <person name="De Silva N."/>
            <person name="Velarde G.S."/>
            <person name="Anderson T.J."/>
            <person name="Clark R.C."/>
            <person name="Davidson C."/>
            <person name="Dillon G.P."/>
            <person name="Holroyd N.E."/>
            <person name="LoVerde P.T."/>
            <person name="Lloyd C."/>
            <person name="McQuillan J."/>
            <person name="Oliveira G."/>
            <person name="Otto T.D."/>
            <person name="Parker-Manuel S.J."/>
            <person name="Quail M.A."/>
            <person name="Wilson R.A."/>
            <person name="Zerlotini A."/>
            <person name="Dunne D.W."/>
            <person name="Berriman M."/>
        </authorList>
    </citation>
    <scope>NUCLEOTIDE SEQUENCE [LARGE SCALE GENOMIC DNA]</scope>
    <source>
        <strain evidence="3">Puerto Rican</strain>
    </source>
</reference>
<dbReference type="Proteomes" id="UP000008854">
    <property type="component" value="Unassembled WGS sequence"/>
</dbReference>
<keyword evidence="3" id="KW-1185">Reference proteome</keyword>
<sequence length="64" mass="7428">MISLLLFGLLLLQSCLYCSSDNENAGTTTEKPTSFWKRFFDFFNFICTLNQTWSTIRNFFGIAL</sequence>
<feature type="signal peptide" evidence="1">
    <location>
        <begin position="1"/>
        <end position="20"/>
    </location>
</feature>
<evidence type="ECO:0000313" key="3">
    <source>
        <dbReference type="Proteomes" id="UP000008854"/>
    </source>
</evidence>
<organism evidence="2">
    <name type="scientific">Schistosoma mansoni</name>
    <name type="common">Blood fluke</name>
    <dbReference type="NCBI Taxonomy" id="6183"/>
    <lineage>
        <taxon>Eukaryota</taxon>
        <taxon>Metazoa</taxon>
        <taxon>Spiralia</taxon>
        <taxon>Lophotrochozoa</taxon>
        <taxon>Platyhelminthes</taxon>
        <taxon>Trematoda</taxon>
        <taxon>Digenea</taxon>
        <taxon>Strigeidida</taxon>
        <taxon>Schistosomatoidea</taxon>
        <taxon>Schistosomatidae</taxon>
        <taxon>Schistosoma</taxon>
    </lineage>
</organism>
<reference evidence="4" key="4">
    <citation type="submission" date="2019-11" db="UniProtKB">
        <authorList>
            <consortium name="WormBaseParasite"/>
        </authorList>
    </citation>
    <scope>IDENTIFICATION</scope>
    <source>
        <strain evidence="4">Puerto Rican</strain>
    </source>
</reference>
<feature type="chain" id="PRO_5036002676" evidence="1">
    <location>
        <begin position="21"/>
        <end position="64"/>
    </location>
</feature>
<evidence type="ECO:0000313" key="4">
    <source>
        <dbReference type="WBParaSite" id="Smp_243730.1"/>
    </source>
</evidence>
<dbReference type="EMBL" id="LN898187">
    <property type="protein sequence ID" value="CUS27851.1"/>
    <property type="molecule type" value="Genomic_DNA"/>
</dbReference>
<dbReference type="InParanoid" id="A0A0U5KJN7"/>
<evidence type="ECO:0000256" key="1">
    <source>
        <dbReference type="SAM" id="SignalP"/>
    </source>
</evidence>
<accession>A0A0U5KJN7</accession>
<dbReference type="WBParaSite" id="Smp_243730.1">
    <property type="protein sequence ID" value="Smp_243730.1"/>
    <property type="gene ID" value="Smp_243730"/>
</dbReference>
<proteinExistence type="predicted"/>